<dbReference type="InterPro" id="IPR035897">
    <property type="entry name" value="Toll_tir_struct_dom_sf"/>
</dbReference>
<feature type="region of interest" description="Disordered" evidence="6">
    <location>
        <begin position="349"/>
        <end position="369"/>
    </location>
</feature>
<dbReference type="InterPro" id="IPR001611">
    <property type="entry name" value="Leu-rich_rpt"/>
</dbReference>
<dbReference type="PANTHER" id="PTHR24365:SF545">
    <property type="entry name" value="TOLL-LIKE RECEPTOR 12"/>
    <property type="match status" value="1"/>
</dbReference>
<dbReference type="GO" id="GO:0002224">
    <property type="term" value="P:toll-like receptor signaling pathway"/>
    <property type="evidence" value="ECO:0007669"/>
    <property type="project" value="TreeGrafter"/>
</dbReference>
<dbReference type="Gene3D" id="3.40.50.10140">
    <property type="entry name" value="Toll/interleukin-1 receptor homology (TIR) domain"/>
    <property type="match status" value="1"/>
</dbReference>
<dbReference type="SUPFAM" id="SSF52200">
    <property type="entry name" value="Toll/Interleukin receptor TIR domain"/>
    <property type="match status" value="1"/>
</dbReference>
<evidence type="ECO:0000256" key="5">
    <source>
        <dbReference type="ARBA" id="ARBA00023136"/>
    </source>
</evidence>
<reference evidence="7 8" key="1">
    <citation type="journal article" date="2019" name="PLoS ONE">
        <title>Genomic analyses reveal an absence of contemporary introgressive admixture between fin whales and blue whales, despite known hybrids.</title>
        <authorList>
            <person name="Westbury M.V."/>
            <person name="Petersen B."/>
            <person name="Lorenzen E.D."/>
        </authorList>
    </citation>
    <scope>NUCLEOTIDE SEQUENCE [LARGE SCALE GENOMIC DNA]</scope>
    <source>
        <strain evidence="7">FinWhale-01</strain>
    </source>
</reference>
<evidence type="ECO:0000313" key="8">
    <source>
        <dbReference type="Proteomes" id="UP000437017"/>
    </source>
</evidence>
<accession>A0A6A1PYK6</accession>
<dbReference type="GO" id="GO:0006954">
    <property type="term" value="P:inflammatory response"/>
    <property type="evidence" value="ECO:0007669"/>
    <property type="project" value="TreeGrafter"/>
</dbReference>
<evidence type="ECO:0000256" key="6">
    <source>
        <dbReference type="SAM" id="MobiDB-lite"/>
    </source>
</evidence>
<dbReference type="Gene3D" id="3.80.10.10">
    <property type="entry name" value="Ribonuclease Inhibitor"/>
    <property type="match status" value="2"/>
</dbReference>
<evidence type="ECO:0000256" key="4">
    <source>
        <dbReference type="ARBA" id="ARBA00022989"/>
    </source>
</evidence>
<evidence type="ECO:0000313" key="7">
    <source>
        <dbReference type="EMBL" id="KAB0400888.1"/>
    </source>
</evidence>
<dbReference type="PANTHER" id="PTHR24365">
    <property type="entry name" value="TOLL-LIKE RECEPTOR"/>
    <property type="match status" value="1"/>
</dbReference>
<comment type="subcellular location">
    <subcellularLocation>
        <location evidence="1">Membrane</location>
        <topology evidence="1">Single-pass membrane protein</topology>
    </subcellularLocation>
</comment>
<dbReference type="InterPro" id="IPR032675">
    <property type="entry name" value="LRR_dom_sf"/>
</dbReference>
<keyword evidence="2" id="KW-0812">Transmembrane</keyword>
<keyword evidence="8" id="KW-1185">Reference proteome</keyword>
<name>A0A6A1PYK6_BALPH</name>
<evidence type="ECO:0000256" key="2">
    <source>
        <dbReference type="ARBA" id="ARBA00022692"/>
    </source>
</evidence>
<dbReference type="Pfam" id="PF13855">
    <property type="entry name" value="LRR_8"/>
    <property type="match status" value="1"/>
</dbReference>
<keyword evidence="3" id="KW-0732">Signal</keyword>
<keyword evidence="5" id="KW-0472">Membrane</keyword>
<dbReference type="EMBL" id="SGJD01001288">
    <property type="protein sequence ID" value="KAB0400888.1"/>
    <property type="molecule type" value="Genomic_DNA"/>
</dbReference>
<comment type="caution">
    <text evidence="7">The sequence shown here is derived from an EMBL/GenBank/DDBJ whole genome shotgun (WGS) entry which is preliminary data.</text>
</comment>
<feature type="compositionally biased region" description="Low complexity" evidence="6">
    <location>
        <begin position="349"/>
        <end position="361"/>
    </location>
</feature>
<proteinExistence type="predicted"/>
<keyword evidence="4" id="KW-1133">Transmembrane helix</keyword>
<dbReference type="Proteomes" id="UP000437017">
    <property type="component" value="Unassembled WGS sequence"/>
</dbReference>
<sequence length="767" mass="81082">MGGVLAVAWSAPVPSVTTGWTASNCLVTEGSRLPLVSLFFLICPLDSSLPLLVACSSVTNLTQTLEAVPQSEEGLCLSGSTSVLCLDAFSHFPGLKVLGLSLHLTQLLPGALGSLGQLRQLFFTGPYTLPPGLAFLGPCLDGNTGVRFSPSLRQLSVKYKSGGAGGHLPRPSARPLLWQCLASGDLDLSFNNQLKMASPRALQGLKLGTLCLDHTEMKAAAVAGLGLQSLDTVSVINADTAKLPAGVVAHFELQELNLASTLLGHIALEALASCHSLKSLGLKSSCLMTNLPPGFLAAMPSLQKLNLSRNQLQVPCWARTRQGLCQDCGPWICPTMGCTRCPQSPSHAAPAAGAATSGKPADLSAGPGIPGLKEAGEVGLGQESTGRPGQGLVGSAACSNRPKPAGYPHGAELSLGLPGRLHTLNLQLHSGPSGVVLSLPMSLTSLEFHAVSGRKPGRLASNVFTVLQTLTLKRWGLQLGTWNVTKIFPALCQLSLLDDSLQALCSQDTSNLFLWQLSRLWYQRVRGDGHSPKPCCTTGLPSLWERKPQALQSHAWPCSVLLEELVGELPRGGAASGQNGGLGSLQVLVLDWETGLMLDGSLQEQSPQMPPYRSQELLDPLSAGLVQGLASGSEESEGQNQSWVTGELLPTLEGRPPMGRGKDVDDKVADGMAGGWVTLCVLSRQAVHTPRCCLDLCLAAFLLLAAPHPPGLLLVFLELVSHHQLPCCSRLSWLLCRGDYCMWPKEAERKDEFWAWLGSRLGQPGLG</sequence>
<evidence type="ECO:0000256" key="1">
    <source>
        <dbReference type="ARBA" id="ARBA00004167"/>
    </source>
</evidence>
<organism evidence="7 8">
    <name type="scientific">Balaenoptera physalus</name>
    <name type="common">Fin whale</name>
    <name type="synonym">Balaena physalus</name>
    <dbReference type="NCBI Taxonomy" id="9770"/>
    <lineage>
        <taxon>Eukaryota</taxon>
        <taxon>Metazoa</taxon>
        <taxon>Chordata</taxon>
        <taxon>Craniata</taxon>
        <taxon>Vertebrata</taxon>
        <taxon>Euteleostomi</taxon>
        <taxon>Mammalia</taxon>
        <taxon>Eutheria</taxon>
        <taxon>Laurasiatheria</taxon>
        <taxon>Artiodactyla</taxon>
        <taxon>Whippomorpha</taxon>
        <taxon>Cetacea</taxon>
        <taxon>Mysticeti</taxon>
        <taxon>Balaenopteridae</taxon>
        <taxon>Balaenoptera</taxon>
    </lineage>
</organism>
<dbReference type="GO" id="GO:0005886">
    <property type="term" value="C:plasma membrane"/>
    <property type="evidence" value="ECO:0007669"/>
    <property type="project" value="TreeGrafter"/>
</dbReference>
<dbReference type="SUPFAM" id="SSF52058">
    <property type="entry name" value="L domain-like"/>
    <property type="match status" value="1"/>
</dbReference>
<dbReference type="OrthoDB" id="1081807at2759"/>
<protein>
    <submittedName>
        <fullName evidence="7">Uncharacterized protein</fullName>
    </submittedName>
</protein>
<dbReference type="GO" id="GO:0038023">
    <property type="term" value="F:signaling receptor activity"/>
    <property type="evidence" value="ECO:0007669"/>
    <property type="project" value="TreeGrafter"/>
</dbReference>
<gene>
    <name evidence="7" type="ORF">E2I00_005962</name>
</gene>
<evidence type="ECO:0000256" key="3">
    <source>
        <dbReference type="ARBA" id="ARBA00022729"/>
    </source>
</evidence>
<dbReference type="AlphaFoldDB" id="A0A6A1PYK6"/>